<keyword evidence="10" id="KW-0564">Palmitate</keyword>
<evidence type="ECO:0000256" key="1">
    <source>
        <dbReference type="ARBA" id="ARBA00004402"/>
    </source>
</evidence>
<dbReference type="AlphaFoldDB" id="A0A9J7Z0F1"/>
<keyword evidence="15" id="KW-0732">Signal</keyword>
<organism evidence="16 17">
    <name type="scientific">Cyprinus carpio carpio</name>
    <dbReference type="NCBI Taxonomy" id="630221"/>
    <lineage>
        <taxon>Eukaryota</taxon>
        <taxon>Metazoa</taxon>
        <taxon>Chordata</taxon>
        <taxon>Craniata</taxon>
        <taxon>Vertebrata</taxon>
        <taxon>Euteleostomi</taxon>
        <taxon>Actinopterygii</taxon>
        <taxon>Neopterygii</taxon>
        <taxon>Teleostei</taxon>
        <taxon>Ostariophysi</taxon>
        <taxon>Cypriniformes</taxon>
        <taxon>Cyprinidae</taxon>
        <taxon>Cyprininae</taxon>
        <taxon>Cyprinus</taxon>
    </lineage>
</organism>
<keyword evidence="9 14" id="KW-0472">Membrane</keyword>
<evidence type="ECO:0000313" key="17">
    <source>
        <dbReference type="Proteomes" id="UP001108240"/>
    </source>
</evidence>
<dbReference type="Gene3D" id="1.10.287.210">
    <property type="match status" value="1"/>
</dbReference>
<evidence type="ECO:0000256" key="5">
    <source>
        <dbReference type="ARBA" id="ARBA00022581"/>
    </source>
</evidence>
<comment type="subcellular location">
    <subcellularLocation>
        <location evidence="1">Host cell membrane</location>
        <topology evidence="1">Single-pass type I membrane protein</topology>
    </subcellularLocation>
    <subcellularLocation>
        <location evidence="2">Host endomembrane system</location>
        <topology evidence="2">Peripheral membrane protein</topology>
    </subcellularLocation>
    <subcellularLocation>
        <location evidence="3">Virion membrane</location>
        <topology evidence="3">Single-pass type I membrane protein</topology>
    </subcellularLocation>
</comment>
<evidence type="ECO:0000313" key="16">
    <source>
        <dbReference type="Ensembl" id="ENSCCRP00000124741.1"/>
    </source>
</evidence>
<name>A0A9J7Z0F1_CYPCA</name>
<evidence type="ECO:0000256" key="6">
    <source>
        <dbReference type="ARBA" id="ARBA00022692"/>
    </source>
</evidence>
<dbReference type="InterPro" id="IPR018154">
    <property type="entry name" value="TLV/ENV_coat_polyprotein"/>
</dbReference>
<evidence type="ECO:0000256" key="8">
    <source>
        <dbReference type="ARBA" id="ARBA00022989"/>
    </source>
</evidence>
<dbReference type="Ensembl" id="ENSCCRT00000149276.1">
    <property type="protein sequence ID" value="ENSCCRP00000124741.1"/>
    <property type="gene ID" value="ENSCCRG00000072178.1"/>
</dbReference>
<evidence type="ECO:0000256" key="10">
    <source>
        <dbReference type="ARBA" id="ARBA00023139"/>
    </source>
</evidence>
<keyword evidence="12" id="KW-0325">Glycoprotein</keyword>
<reference evidence="16" key="1">
    <citation type="submission" date="2025-08" db="UniProtKB">
        <authorList>
            <consortium name="Ensembl"/>
        </authorList>
    </citation>
    <scope>IDENTIFICATION</scope>
</reference>
<dbReference type="Proteomes" id="UP001108240">
    <property type="component" value="Unplaced"/>
</dbReference>
<dbReference type="SUPFAM" id="SSF58069">
    <property type="entry name" value="Virus ectodomain"/>
    <property type="match status" value="1"/>
</dbReference>
<evidence type="ECO:0000256" key="12">
    <source>
        <dbReference type="ARBA" id="ARBA00023180"/>
    </source>
</evidence>
<dbReference type="OMA" id="MSHTHRI"/>
<feature type="chain" id="PRO_5039890824" description="Envelope protein" evidence="15">
    <location>
        <begin position="24"/>
        <end position="496"/>
    </location>
</feature>
<evidence type="ECO:0000256" key="15">
    <source>
        <dbReference type="SAM" id="SignalP"/>
    </source>
</evidence>
<proteinExistence type="predicted"/>
<dbReference type="PANTHER" id="PTHR10424">
    <property type="entry name" value="VIRAL ENVELOPE PROTEIN"/>
    <property type="match status" value="1"/>
</dbReference>
<evidence type="ECO:0000256" key="14">
    <source>
        <dbReference type="SAM" id="Phobius"/>
    </source>
</evidence>
<evidence type="ECO:0000256" key="3">
    <source>
        <dbReference type="ARBA" id="ARBA00004563"/>
    </source>
</evidence>
<reference evidence="16" key="2">
    <citation type="submission" date="2025-09" db="UniProtKB">
        <authorList>
            <consortium name="Ensembl"/>
        </authorList>
    </citation>
    <scope>IDENTIFICATION</scope>
</reference>
<evidence type="ECO:0008006" key="18">
    <source>
        <dbReference type="Google" id="ProtNLM"/>
    </source>
</evidence>
<sequence length="496" mass="56241">MAMCIKREIRLAIMISLFTCTYTLIDTGNETWLGHEDAPHGYATNMWWRFANYTARAEGKKGPCYVCTKMPHSTTGPRVIIEAPSPIEWECLSFISIGGLVSTLKTVGRWQCRPNITVWFIPQVFARVTVVNSIPDSLFCVERTEGEQKLGEIPVTKCNQIYQHCQMKSVTCCNYCLLNGGEVDLEQCSNQTPLPLTTVVSYGWSNNTIRRKCDFFCSFRGDPRCHMYAPNQRGTRALRDWYWLCGHSVYTSLPVDWSGRCALISLEEHSLIVRLHPAQNTEEPRVKRSLADRNKILAIARDNPVPKEHRLWTATEKFFQSMFPAFGVSSLQIESEYLRYELLMFINTTKDTLEAVKEELRGLRLTALQNRLVLDQITSSKGGVCVIVGTACCTYIPENDADGHLIDEGLMNMTRIAQELQARETANNQSDFLGWLTGWQRMFVSALIPIGVILLILAFIVCCIIPFIRILINRAMNTLVSTHYAFVSRPVKGHIG</sequence>
<evidence type="ECO:0000256" key="7">
    <source>
        <dbReference type="ARBA" id="ARBA00022870"/>
    </source>
</evidence>
<keyword evidence="7" id="KW-1043">Host membrane</keyword>
<dbReference type="PANTHER" id="PTHR10424:SF81">
    <property type="entry name" value="ERVV2 PROTEIN"/>
    <property type="match status" value="1"/>
</dbReference>
<dbReference type="GeneTree" id="ENSGT00530000064449"/>
<evidence type="ECO:0000256" key="2">
    <source>
        <dbReference type="ARBA" id="ARBA00004531"/>
    </source>
</evidence>
<keyword evidence="5" id="KW-0945">Host-virus interaction</keyword>
<feature type="signal peptide" evidence="15">
    <location>
        <begin position="1"/>
        <end position="23"/>
    </location>
</feature>
<accession>A0A9J7Z0F1</accession>
<dbReference type="Pfam" id="PF00429">
    <property type="entry name" value="TLV_coat"/>
    <property type="match status" value="1"/>
</dbReference>
<feature type="transmembrane region" description="Helical" evidence="14">
    <location>
        <begin position="446"/>
        <end position="468"/>
    </location>
</feature>
<keyword evidence="4" id="KW-1032">Host cell membrane</keyword>
<keyword evidence="17" id="KW-1185">Reference proteome</keyword>
<evidence type="ECO:0000256" key="9">
    <source>
        <dbReference type="ARBA" id="ARBA00023136"/>
    </source>
</evidence>
<keyword evidence="6 14" id="KW-0812">Transmembrane</keyword>
<keyword evidence="11" id="KW-1015">Disulfide bond</keyword>
<protein>
    <recommendedName>
        <fullName evidence="18">Envelope protein</fullName>
    </recommendedName>
</protein>
<evidence type="ECO:0000256" key="13">
    <source>
        <dbReference type="ARBA" id="ARBA00023288"/>
    </source>
</evidence>
<evidence type="ECO:0000256" key="11">
    <source>
        <dbReference type="ARBA" id="ARBA00023157"/>
    </source>
</evidence>
<keyword evidence="8 14" id="KW-1133">Transmembrane helix</keyword>
<keyword evidence="13" id="KW-0449">Lipoprotein</keyword>
<evidence type="ECO:0000256" key="4">
    <source>
        <dbReference type="ARBA" id="ARBA00022511"/>
    </source>
</evidence>